<dbReference type="Proteomes" id="UP001595722">
    <property type="component" value="Unassembled WGS sequence"/>
</dbReference>
<evidence type="ECO:0000313" key="3">
    <source>
        <dbReference type="Proteomes" id="UP001595722"/>
    </source>
</evidence>
<keyword evidence="1" id="KW-1133">Transmembrane helix</keyword>
<keyword evidence="1" id="KW-0812">Transmembrane</keyword>
<reference evidence="3" key="1">
    <citation type="journal article" date="2019" name="Int. J. Syst. Evol. Microbiol.">
        <title>The Global Catalogue of Microorganisms (GCM) 10K type strain sequencing project: providing services to taxonomists for standard genome sequencing and annotation.</title>
        <authorList>
            <consortium name="The Broad Institute Genomics Platform"/>
            <consortium name="The Broad Institute Genome Sequencing Center for Infectious Disease"/>
            <person name="Wu L."/>
            <person name="Ma J."/>
        </authorList>
    </citation>
    <scope>NUCLEOTIDE SEQUENCE [LARGE SCALE GENOMIC DNA]</scope>
    <source>
        <strain evidence="3">KCTC 42424</strain>
    </source>
</reference>
<feature type="transmembrane region" description="Helical" evidence="1">
    <location>
        <begin position="23"/>
        <end position="46"/>
    </location>
</feature>
<name>A0ABV7VRN3_9GAMM</name>
<gene>
    <name evidence="2" type="ORF">ACFOMG_04730</name>
</gene>
<sequence>MISQFHLAGPRPQISNADGIHRLLVLGNWGMLLGAVFTLLSVWLSYGLSQWLPLSLQIVAHISTLIFATAIKFGYILRCFALNRFAGFNQEQSL</sequence>
<proteinExistence type="predicted"/>
<organism evidence="2 3">
    <name type="scientific">Bacterioplanoides pacificum</name>
    <dbReference type="NCBI Taxonomy" id="1171596"/>
    <lineage>
        <taxon>Bacteria</taxon>
        <taxon>Pseudomonadati</taxon>
        <taxon>Pseudomonadota</taxon>
        <taxon>Gammaproteobacteria</taxon>
        <taxon>Oceanospirillales</taxon>
        <taxon>Oceanospirillaceae</taxon>
        <taxon>Bacterioplanoides</taxon>
    </lineage>
</organism>
<evidence type="ECO:0000256" key="1">
    <source>
        <dbReference type="SAM" id="Phobius"/>
    </source>
</evidence>
<dbReference type="EMBL" id="JBHRYB010000005">
    <property type="protein sequence ID" value="MFC3679416.1"/>
    <property type="molecule type" value="Genomic_DNA"/>
</dbReference>
<evidence type="ECO:0008006" key="4">
    <source>
        <dbReference type="Google" id="ProtNLM"/>
    </source>
</evidence>
<protein>
    <recommendedName>
        <fullName evidence="4">GtrA-like protein domain-containing protein</fullName>
    </recommendedName>
</protein>
<comment type="caution">
    <text evidence="2">The sequence shown here is derived from an EMBL/GenBank/DDBJ whole genome shotgun (WGS) entry which is preliminary data.</text>
</comment>
<evidence type="ECO:0000313" key="2">
    <source>
        <dbReference type="EMBL" id="MFC3679416.1"/>
    </source>
</evidence>
<keyword evidence="3" id="KW-1185">Reference proteome</keyword>
<accession>A0ABV7VRN3</accession>
<keyword evidence="1" id="KW-0472">Membrane</keyword>
<feature type="transmembrane region" description="Helical" evidence="1">
    <location>
        <begin position="58"/>
        <end position="77"/>
    </location>
</feature>
<dbReference type="RefSeq" id="WP_376865108.1">
    <property type="nucleotide sequence ID" value="NZ_JBHRYB010000005.1"/>
</dbReference>